<dbReference type="PANTHER" id="PTHR24148:SF79">
    <property type="entry name" value="HETEROKARYON INCOMPATIBILITY DOMAIN-CONTAINING PROTEIN"/>
    <property type="match status" value="1"/>
</dbReference>
<accession>A0A8H6MIB5</accession>
<name>A0A8H6MIB5_9PEZI</name>
<evidence type="ECO:0000259" key="1">
    <source>
        <dbReference type="Pfam" id="PF06985"/>
    </source>
</evidence>
<sequence>MSQTKLTNKDEALAISAAFQYEALPDEKAYIRLLEVQELDTTAIYGVRCQLTAWPLEHAPGFHAVSYTWGDPEQTTFIHVNGKLLEVRRNCEYALKQARCHGGTRFHWVDAICINQGDHQEKSHQVQMMGRIFKSADLVLACASGIAERYKDHSWFGWQLTSANYERPAETNENIVRDATKDFLPDLGLVQLRTPKNKNGDSTQIVLPATIKPGDWVILAGELGRSYHDECLVLEENAERFAIIGWGLKHIESLSSQQQFTYTFGPIMEHFEVRFDPEDLVTLVAQRDLNYSNRNKSVPLTSKLAQLSKSLATRVCKGQWSSYVVKTAV</sequence>
<dbReference type="Pfam" id="PF06985">
    <property type="entry name" value="HET"/>
    <property type="match status" value="1"/>
</dbReference>
<dbReference type="InterPro" id="IPR052895">
    <property type="entry name" value="HetReg/Transcr_Mod"/>
</dbReference>
<feature type="domain" description="Heterokaryon incompatibility" evidence="1">
    <location>
        <begin position="62"/>
        <end position="167"/>
    </location>
</feature>
<dbReference type="EMBL" id="WIGN01000852">
    <property type="protein sequence ID" value="KAF6783010.1"/>
    <property type="molecule type" value="Genomic_DNA"/>
</dbReference>
<gene>
    <name evidence="2" type="ORF">CSOJ01_15945</name>
</gene>
<dbReference type="PANTHER" id="PTHR24148">
    <property type="entry name" value="ANKYRIN REPEAT DOMAIN-CONTAINING PROTEIN 39 HOMOLOG-RELATED"/>
    <property type="match status" value="1"/>
</dbReference>
<proteinExistence type="predicted"/>
<dbReference type="AlphaFoldDB" id="A0A8H6MIB5"/>
<dbReference type="Proteomes" id="UP000652219">
    <property type="component" value="Unassembled WGS sequence"/>
</dbReference>
<protein>
    <recommendedName>
        <fullName evidence="1">Heterokaryon incompatibility domain-containing protein</fullName>
    </recommendedName>
</protein>
<reference evidence="2 3" key="1">
    <citation type="journal article" date="2020" name="Phytopathology">
        <title>Genome Sequence Resources of Colletotrichum truncatum, C. plurivorum, C. musicola, and C. sojae: Four Species Pathogenic to Soybean (Glycine max).</title>
        <authorList>
            <person name="Rogerio F."/>
            <person name="Boufleur T.R."/>
            <person name="Ciampi-Guillardi M."/>
            <person name="Sukno S.A."/>
            <person name="Thon M.R."/>
            <person name="Massola Junior N.S."/>
            <person name="Baroncelli R."/>
        </authorList>
    </citation>
    <scope>NUCLEOTIDE SEQUENCE [LARGE SCALE GENOMIC DNA]</scope>
    <source>
        <strain evidence="2 3">LFN0009</strain>
    </source>
</reference>
<evidence type="ECO:0000313" key="3">
    <source>
        <dbReference type="Proteomes" id="UP000652219"/>
    </source>
</evidence>
<comment type="caution">
    <text evidence="2">The sequence shown here is derived from an EMBL/GenBank/DDBJ whole genome shotgun (WGS) entry which is preliminary data.</text>
</comment>
<evidence type="ECO:0000313" key="2">
    <source>
        <dbReference type="EMBL" id="KAF6783010.1"/>
    </source>
</evidence>
<organism evidence="2 3">
    <name type="scientific">Colletotrichum sojae</name>
    <dbReference type="NCBI Taxonomy" id="2175907"/>
    <lineage>
        <taxon>Eukaryota</taxon>
        <taxon>Fungi</taxon>
        <taxon>Dikarya</taxon>
        <taxon>Ascomycota</taxon>
        <taxon>Pezizomycotina</taxon>
        <taxon>Sordariomycetes</taxon>
        <taxon>Hypocreomycetidae</taxon>
        <taxon>Glomerellales</taxon>
        <taxon>Glomerellaceae</taxon>
        <taxon>Colletotrichum</taxon>
        <taxon>Colletotrichum orchidearum species complex</taxon>
    </lineage>
</organism>
<dbReference type="InterPro" id="IPR010730">
    <property type="entry name" value="HET"/>
</dbReference>
<keyword evidence="3" id="KW-1185">Reference proteome</keyword>